<evidence type="ECO:0000256" key="1">
    <source>
        <dbReference type="SAM" id="MobiDB-lite"/>
    </source>
</evidence>
<dbReference type="EMBL" id="JASCZI010243280">
    <property type="protein sequence ID" value="MED6212974.1"/>
    <property type="molecule type" value="Genomic_DNA"/>
</dbReference>
<feature type="compositionally biased region" description="Basic and acidic residues" evidence="1">
    <location>
        <begin position="125"/>
        <end position="136"/>
    </location>
</feature>
<evidence type="ECO:0000313" key="2">
    <source>
        <dbReference type="EMBL" id="MED6212974.1"/>
    </source>
</evidence>
<feature type="compositionally biased region" description="Polar residues" evidence="1">
    <location>
        <begin position="153"/>
        <end position="166"/>
    </location>
</feature>
<dbReference type="Proteomes" id="UP001341840">
    <property type="component" value="Unassembled WGS sequence"/>
</dbReference>
<feature type="region of interest" description="Disordered" evidence="1">
    <location>
        <begin position="272"/>
        <end position="302"/>
    </location>
</feature>
<feature type="region of interest" description="Disordered" evidence="1">
    <location>
        <begin position="125"/>
        <end position="176"/>
    </location>
</feature>
<sequence>MSDATFSTIALKTDAKVTGSSPSFKIRRGSAESTQKGGTGRFALATIFAHREPCLESFRVVIGLREDNRRVSSHPALGTLGMHHICLCIWMYHFDDEPFIHPLHSVRFDPDRPYELPIESLLALRHRDSSKGKDPSPQRFGPSRRASPALQYSPLSPVSQLGSPPSFSKMVPPTQDLEGARPLKSWELIPPSEGWMCEVDEAEGKEVSGGISARVDEAKGIEEEDKKDEEGKEEDPEEDPSEEEMPAIPRAMDMDADKGYLQYLEELRRHPEYSPVHSSQAFAQNRSDDAQSPPFDARSHPSFDLSSILAASSWSKSVECLTSC</sequence>
<evidence type="ECO:0000313" key="3">
    <source>
        <dbReference type="Proteomes" id="UP001341840"/>
    </source>
</evidence>
<accession>A0ABU6YS10</accession>
<proteinExistence type="predicted"/>
<keyword evidence="3" id="KW-1185">Reference proteome</keyword>
<feature type="region of interest" description="Disordered" evidence="1">
    <location>
        <begin position="203"/>
        <end position="256"/>
    </location>
</feature>
<name>A0ABU6YS10_9FABA</name>
<gene>
    <name evidence="2" type="ORF">PIB30_088749</name>
</gene>
<reference evidence="2 3" key="1">
    <citation type="journal article" date="2023" name="Plants (Basel)">
        <title>Bridging the Gap: Combining Genomics and Transcriptomics Approaches to Understand Stylosanthes scabra, an Orphan Legume from the Brazilian Caatinga.</title>
        <authorList>
            <person name="Ferreira-Neto J.R.C."/>
            <person name="da Silva M.D."/>
            <person name="Binneck E."/>
            <person name="de Melo N.F."/>
            <person name="da Silva R.H."/>
            <person name="de Melo A.L.T.M."/>
            <person name="Pandolfi V."/>
            <person name="Bustamante F.O."/>
            <person name="Brasileiro-Vidal A.C."/>
            <person name="Benko-Iseppon A.M."/>
        </authorList>
    </citation>
    <scope>NUCLEOTIDE SEQUENCE [LARGE SCALE GENOMIC DNA]</scope>
    <source>
        <tissue evidence="2">Leaves</tissue>
    </source>
</reference>
<feature type="compositionally biased region" description="Polar residues" evidence="1">
    <location>
        <begin position="276"/>
        <end position="285"/>
    </location>
</feature>
<organism evidence="2 3">
    <name type="scientific">Stylosanthes scabra</name>
    <dbReference type="NCBI Taxonomy" id="79078"/>
    <lineage>
        <taxon>Eukaryota</taxon>
        <taxon>Viridiplantae</taxon>
        <taxon>Streptophyta</taxon>
        <taxon>Embryophyta</taxon>
        <taxon>Tracheophyta</taxon>
        <taxon>Spermatophyta</taxon>
        <taxon>Magnoliopsida</taxon>
        <taxon>eudicotyledons</taxon>
        <taxon>Gunneridae</taxon>
        <taxon>Pentapetalae</taxon>
        <taxon>rosids</taxon>
        <taxon>fabids</taxon>
        <taxon>Fabales</taxon>
        <taxon>Fabaceae</taxon>
        <taxon>Papilionoideae</taxon>
        <taxon>50 kb inversion clade</taxon>
        <taxon>dalbergioids sensu lato</taxon>
        <taxon>Dalbergieae</taxon>
        <taxon>Pterocarpus clade</taxon>
        <taxon>Stylosanthes</taxon>
    </lineage>
</organism>
<comment type="caution">
    <text evidence="2">The sequence shown here is derived from an EMBL/GenBank/DDBJ whole genome shotgun (WGS) entry which is preliminary data.</text>
</comment>
<protein>
    <submittedName>
        <fullName evidence="2">Uncharacterized protein</fullName>
    </submittedName>
</protein>
<feature type="compositionally biased region" description="Acidic residues" evidence="1">
    <location>
        <begin position="222"/>
        <end position="245"/>
    </location>
</feature>